<organism evidence="11 12">
    <name type="scientific">Escallonia herrerae</name>
    <dbReference type="NCBI Taxonomy" id="1293975"/>
    <lineage>
        <taxon>Eukaryota</taxon>
        <taxon>Viridiplantae</taxon>
        <taxon>Streptophyta</taxon>
        <taxon>Embryophyta</taxon>
        <taxon>Tracheophyta</taxon>
        <taxon>Spermatophyta</taxon>
        <taxon>Magnoliopsida</taxon>
        <taxon>eudicotyledons</taxon>
        <taxon>Gunneridae</taxon>
        <taxon>Pentapetalae</taxon>
        <taxon>asterids</taxon>
        <taxon>campanulids</taxon>
        <taxon>Escalloniales</taxon>
        <taxon>Escalloniaceae</taxon>
        <taxon>Escallonia</taxon>
    </lineage>
</organism>
<dbReference type="InterPro" id="IPR013083">
    <property type="entry name" value="Znf_RING/FYVE/PHD"/>
</dbReference>
<sequence>MSTSIQNLLPYLAVHYVTISLPAHLSITNFRVTEESRTNSRLLVHVSPFGFPVAFPVDGHGGSMHKLTILFSSGRAVNPEHGSYISQSGNMLAGRIYCENVEGRSSEYSSSSFSVEVQHLPPANSAPSYNTYPQASASGHLYVDPNGNVGHVHPNYHTRQGMHDVQGGALDTYIGNARGAFKRKSWGISGACESGSESRSYGAGSSSGSSQMLLGKPSSDYQSIPPDAFGLPQFSGTGEDSMRNVRSRPILDCEPTTMRTHIPRHPFQHYHSTTRVTHHSGMVDLSHSNADAASWEWSSIPLSAAAHGRITVPDINVPNHETNRFLIGGSGADSSGCHNNSFSSTSHTSSQYLHGPRVQVAREERSSHSRRAIPSYGSGLICSHLGHEAAFSDSGLSHAESSSSRYARQTFTGGWHSSYGSGRSRIAPERIQSTSRVVDAHDRLGSEAPMMVGRSYYDDSRSLFDQYRDMRLEIDSMSYEELLSLGERIGDVSTGISEDIMSKCVMEKSYCSVNENCNDGVCAICLEEYKNEERVGTLTNCGHDYHAGCIRKWLNQFRFHVEHRRDAVLEAVGLRLVRALHVLEDRWAFLNAVATWSLKIVGFIAESI</sequence>
<keyword evidence="3" id="KW-0808">Transferase</keyword>
<dbReference type="PROSITE" id="PS50089">
    <property type="entry name" value="ZF_RING_2"/>
    <property type="match status" value="1"/>
</dbReference>
<comment type="caution">
    <text evidence="11">The sequence shown here is derived from an EMBL/GenBank/DDBJ whole genome shotgun (WGS) entry which is preliminary data.</text>
</comment>
<protein>
    <recommendedName>
        <fullName evidence="2">RING-type E3 ubiquitin transferase</fullName>
        <ecNumber evidence="2">2.3.2.27</ecNumber>
    </recommendedName>
</protein>
<dbReference type="Gene3D" id="3.30.40.10">
    <property type="entry name" value="Zinc/RING finger domain, C3HC4 (zinc finger)"/>
    <property type="match status" value="1"/>
</dbReference>
<keyword evidence="12" id="KW-1185">Reference proteome</keyword>
<evidence type="ECO:0000259" key="10">
    <source>
        <dbReference type="PROSITE" id="PS50089"/>
    </source>
</evidence>
<dbReference type="InterPro" id="IPR045191">
    <property type="entry name" value="MBR1/2-like"/>
</dbReference>
<dbReference type="InterPro" id="IPR001841">
    <property type="entry name" value="Znf_RING"/>
</dbReference>
<dbReference type="PANTHER" id="PTHR22937">
    <property type="entry name" value="E3 UBIQUITIN-PROTEIN LIGASE RNF165"/>
    <property type="match status" value="1"/>
</dbReference>
<dbReference type="Proteomes" id="UP001188597">
    <property type="component" value="Unassembled WGS sequence"/>
</dbReference>
<evidence type="ECO:0000256" key="4">
    <source>
        <dbReference type="ARBA" id="ARBA00022723"/>
    </source>
</evidence>
<evidence type="ECO:0000256" key="8">
    <source>
        <dbReference type="PROSITE-ProRule" id="PRU00175"/>
    </source>
</evidence>
<comment type="catalytic activity">
    <reaction evidence="1">
        <text>S-ubiquitinyl-[E2 ubiquitin-conjugating enzyme]-L-cysteine + [acceptor protein]-L-lysine = [E2 ubiquitin-conjugating enzyme]-L-cysteine + N(6)-ubiquitinyl-[acceptor protein]-L-lysine.</text>
        <dbReference type="EC" id="2.3.2.27"/>
    </reaction>
</comment>
<feature type="compositionally biased region" description="Low complexity" evidence="9">
    <location>
        <begin position="338"/>
        <end position="350"/>
    </location>
</feature>
<feature type="region of interest" description="Disordered" evidence="9">
    <location>
        <begin position="337"/>
        <end position="372"/>
    </location>
</feature>
<dbReference type="AlphaFoldDB" id="A0AA88W144"/>
<evidence type="ECO:0000256" key="2">
    <source>
        <dbReference type="ARBA" id="ARBA00012483"/>
    </source>
</evidence>
<evidence type="ECO:0000256" key="6">
    <source>
        <dbReference type="ARBA" id="ARBA00022786"/>
    </source>
</evidence>
<evidence type="ECO:0000256" key="3">
    <source>
        <dbReference type="ARBA" id="ARBA00022679"/>
    </source>
</evidence>
<dbReference type="EMBL" id="JAVXUP010000921">
    <property type="protein sequence ID" value="KAK3018717.1"/>
    <property type="molecule type" value="Genomic_DNA"/>
</dbReference>
<dbReference type="GO" id="GO:0008270">
    <property type="term" value="F:zinc ion binding"/>
    <property type="evidence" value="ECO:0007669"/>
    <property type="project" value="UniProtKB-KW"/>
</dbReference>
<keyword evidence="5 8" id="KW-0863">Zinc-finger</keyword>
<dbReference type="SUPFAM" id="SSF57850">
    <property type="entry name" value="RING/U-box"/>
    <property type="match status" value="1"/>
</dbReference>
<dbReference type="Pfam" id="PF13639">
    <property type="entry name" value="zf-RING_2"/>
    <property type="match status" value="1"/>
</dbReference>
<evidence type="ECO:0000256" key="9">
    <source>
        <dbReference type="SAM" id="MobiDB-lite"/>
    </source>
</evidence>
<evidence type="ECO:0000313" key="12">
    <source>
        <dbReference type="Proteomes" id="UP001188597"/>
    </source>
</evidence>
<evidence type="ECO:0000256" key="5">
    <source>
        <dbReference type="ARBA" id="ARBA00022771"/>
    </source>
</evidence>
<keyword evidence="7" id="KW-0862">Zinc</keyword>
<proteinExistence type="predicted"/>
<reference evidence="11" key="1">
    <citation type="submission" date="2022-12" db="EMBL/GenBank/DDBJ databases">
        <title>Draft genome assemblies for two species of Escallonia (Escalloniales).</title>
        <authorList>
            <person name="Chanderbali A."/>
            <person name="Dervinis C."/>
            <person name="Anghel I."/>
            <person name="Soltis D."/>
            <person name="Soltis P."/>
            <person name="Zapata F."/>
        </authorList>
    </citation>
    <scope>NUCLEOTIDE SEQUENCE</scope>
    <source>
        <strain evidence="11">UCBG64.0493</strain>
        <tissue evidence="11">Leaf</tissue>
    </source>
</reference>
<name>A0AA88W144_9ASTE</name>
<evidence type="ECO:0000256" key="7">
    <source>
        <dbReference type="ARBA" id="ARBA00022833"/>
    </source>
</evidence>
<dbReference type="PANTHER" id="PTHR22937:SF65">
    <property type="entry name" value="E3 UBIQUITIN-PROTEIN LIGASE ARK2C"/>
    <property type="match status" value="1"/>
</dbReference>
<evidence type="ECO:0000313" key="11">
    <source>
        <dbReference type="EMBL" id="KAK3018717.1"/>
    </source>
</evidence>
<feature type="region of interest" description="Disordered" evidence="9">
    <location>
        <begin position="195"/>
        <end position="225"/>
    </location>
</feature>
<dbReference type="EC" id="2.3.2.27" evidence="2"/>
<evidence type="ECO:0000256" key="1">
    <source>
        <dbReference type="ARBA" id="ARBA00000900"/>
    </source>
</evidence>
<gene>
    <name evidence="11" type="ORF">RJ639_003912</name>
</gene>
<keyword evidence="4" id="KW-0479">Metal-binding</keyword>
<feature type="compositionally biased region" description="Low complexity" evidence="9">
    <location>
        <begin position="195"/>
        <end position="210"/>
    </location>
</feature>
<feature type="domain" description="RING-type" evidence="10">
    <location>
        <begin position="522"/>
        <end position="553"/>
    </location>
</feature>
<dbReference type="GO" id="GO:0061630">
    <property type="term" value="F:ubiquitin protein ligase activity"/>
    <property type="evidence" value="ECO:0007669"/>
    <property type="project" value="UniProtKB-EC"/>
</dbReference>
<keyword evidence="6" id="KW-0833">Ubl conjugation pathway</keyword>
<accession>A0AA88W144</accession>